<name>A0A811LDU9_9BILA</name>
<proteinExistence type="predicted"/>
<evidence type="ECO:0000313" key="2">
    <source>
        <dbReference type="EMBL" id="CAD5225863.1"/>
    </source>
</evidence>
<gene>
    <name evidence="2" type="ORF">BOKJ2_LOCUS11790</name>
</gene>
<dbReference type="OrthoDB" id="10629385at2759"/>
<feature type="region of interest" description="Disordered" evidence="1">
    <location>
        <begin position="1"/>
        <end position="85"/>
    </location>
</feature>
<feature type="region of interest" description="Disordered" evidence="1">
    <location>
        <begin position="108"/>
        <end position="173"/>
    </location>
</feature>
<dbReference type="Proteomes" id="UP000614601">
    <property type="component" value="Unassembled WGS sequence"/>
</dbReference>
<dbReference type="EMBL" id="CAJFCW020000005">
    <property type="protein sequence ID" value="CAG9121393.1"/>
    <property type="molecule type" value="Genomic_DNA"/>
</dbReference>
<reference evidence="2" key="1">
    <citation type="submission" date="2020-09" db="EMBL/GenBank/DDBJ databases">
        <authorList>
            <person name="Kikuchi T."/>
        </authorList>
    </citation>
    <scope>NUCLEOTIDE SEQUENCE</scope>
    <source>
        <strain evidence="2">SH1</strain>
    </source>
</reference>
<feature type="compositionally biased region" description="Basic and acidic residues" evidence="1">
    <location>
        <begin position="317"/>
        <end position="332"/>
    </location>
</feature>
<feature type="compositionally biased region" description="Basic and acidic residues" evidence="1">
    <location>
        <begin position="340"/>
        <end position="354"/>
    </location>
</feature>
<feature type="compositionally biased region" description="Low complexity" evidence="1">
    <location>
        <begin position="111"/>
        <end position="124"/>
    </location>
</feature>
<feature type="compositionally biased region" description="Basic residues" evidence="1">
    <location>
        <begin position="125"/>
        <end position="134"/>
    </location>
</feature>
<comment type="caution">
    <text evidence="2">The sequence shown here is derived from an EMBL/GenBank/DDBJ whole genome shotgun (WGS) entry which is preliminary data.</text>
</comment>
<feature type="compositionally biased region" description="Basic and acidic residues" evidence="1">
    <location>
        <begin position="363"/>
        <end position="385"/>
    </location>
</feature>
<evidence type="ECO:0000256" key="1">
    <source>
        <dbReference type="SAM" id="MobiDB-lite"/>
    </source>
</evidence>
<protein>
    <submittedName>
        <fullName evidence="2">Uncharacterized protein</fullName>
    </submittedName>
</protein>
<accession>A0A811LDU9</accession>
<feature type="compositionally biased region" description="Acidic residues" evidence="1">
    <location>
        <begin position="386"/>
        <end position="409"/>
    </location>
</feature>
<feature type="region of interest" description="Disordered" evidence="1">
    <location>
        <begin position="315"/>
        <end position="422"/>
    </location>
</feature>
<dbReference type="EMBL" id="CAJFDH010000005">
    <property type="protein sequence ID" value="CAD5225863.1"/>
    <property type="molecule type" value="Genomic_DNA"/>
</dbReference>
<organism evidence="2 3">
    <name type="scientific">Bursaphelenchus okinawaensis</name>
    <dbReference type="NCBI Taxonomy" id="465554"/>
    <lineage>
        <taxon>Eukaryota</taxon>
        <taxon>Metazoa</taxon>
        <taxon>Ecdysozoa</taxon>
        <taxon>Nematoda</taxon>
        <taxon>Chromadorea</taxon>
        <taxon>Rhabditida</taxon>
        <taxon>Tylenchina</taxon>
        <taxon>Tylenchomorpha</taxon>
        <taxon>Aphelenchoidea</taxon>
        <taxon>Aphelenchoididae</taxon>
        <taxon>Bursaphelenchus</taxon>
    </lineage>
</organism>
<evidence type="ECO:0000313" key="3">
    <source>
        <dbReference type="Proteomes" id="UP000614601"/>
    </source>
</evidence>
<keyword evidence="3" id="KW-1185">Reference proteome</keyword>
<sequence>MAPPRNRGRPQPSPWDSPSKVPAWGATGRQIWGQPQSSWQQDRLVFGDPYAHQSPSSYQQPYARPSSYDHFSPPSYGYQPRDYAAGYSTVPSYNARLASIPMRQPIKPMFKKPQQGNQQQNNRNNIKKNRKKNNKGVQRVGDKVVLKDGTPAGGRKKETARKPKQKKPAGVDDIEFKDEDSVETLLENAKTLSESSKRHVRNKFVKIFNFNGIWTKTIIEQAGTFNKAAKCMVKFIFTSFFPSFFQFSSNGSDMDNVAFDAAVLALKKLHDLGILERASVCKILSKKHSIKNEGFTRAKLSITVLKEELEKEEFDDEFKLNGREPTPEESEKLQAAIQRAAERIAKDDLPKIEVKEEEEGKEGEEKKSEEEKEGGKEGEEVKAEENEGEEVKEEDESKLEIKEEDETVDESQKEEYELTDEA</sequence>
<dbReference type="Proteomes" id="UP000783686">
    <property type="component" value="Unassembled WGS sequence"/>
</dbReference>
<dbReference type="AlphaFoldDB" id="A0A811LDU9"/>